<evidence type="ECO:0000313" key="1">
    <source>
        <dbReference type="EMBL" id="EER60927.1"/>
    </source>
</evidence>
<protein>
    <submittedName>
        <fullName evidence="1">Uncharacterized protein</fullName>
    </submittedName>
</protein>
<evidence type="ECO:0000313" key="2">
    <source>
        <dbReference type="Proteomes" id="UP000003856"/>
    </source>
</evidence>
<dbReference type="AlphaFoldDB" id="C5T3M1"/>
<proteinExistence type="predicted"/>
<keyword evidence="2" id="KW-1185">Reference proteome</keyword>
<dbReference type="Proteomes" id="UP000003856">
    <property type="component" value="Unassembled WGS sequence"/>
</dbReference>
<dbReference type="EMBL" id="ACQT01000033">
    <property type="protein sequence ID" value="EER60927.1"/>
    <property type="molecule type" value="Genomic_DNA"/>
</dbReference>
<organism evidence="1 2">
    <name type="scientific">Acidovorax delafieldii 2AN</name>
    <dbReference type="NCBI Taxonomy" id="573060"/>
    <lineage>
        <taxon>Bacteria</taxon>
        <taxon>Pseudomonadati</taxon>
        <taxon>Pseudomonadota</taxon>
        <taxon>Betaproteobacteria</taxon>
        <taxon>Burkholderiales</taxon>
        <taxon>Comamonadaceae</taxon>
        <taxon>Acidovorax</taxon>
    </lineage>
</organism>
<accession>C5T3M1</accession>
<name>C5T3M1_ACIDE</name>
<dbReference type="RefSeq" id="WP_005795072.1">
    <property type="nucleotide sequence ID" value="NZ_ACQT01000033.1"/>
</dbReference>
<dbReference type="PATRIC" id="fig|573060.9.peg.3659"/>
<comment type="caution">
    <text evidence="1">The sequence shown here is derived from an EMBL/GenBank/DDBJ whole genome shotgun (WGS) entry which is preliminary data.</text>
</comment>
<gene>
    <name evidence="1" type="ORF">AcdelDRAFT_1504</name>
</gene>
<reference evidence="1 2" key="1">
    <citation type="submission" date="2009-05" db="EMBL/GenBank/DDBJ databases">
        <title>The draft genome of Acidovorax delafieldii 2AN.</title>
        <authorList>
            <consortium name="US DOE Joint Genome Institute (JGI-PGF)"/>
            <person name="Lucas S."/>
            <person name="Copeland A."/>
            <person name="Lapidus A."/>
            <person name="Glavina del Rio T."/>
            <person name="Tice H."/>
            <person name="Bruce D."/>
            <person name="Goodwin L."/>
            <person name="Pitluck S."/>
            <person name="Larimer F."/>
            <person name="Land M.L."/>
            <person name="Hauser L."/>
            <person name="Shelobolina E.S."/>
            <person name="Picardal F."/>
            <person name="Roden E."/>
            <person name="Emerson D."/>
        </authorList>
    </citation>
    <scope>NUCLEOTIDE SEQUENCE [LARGE SCALE GENOMIC DNA]</scope>
    <source>
        <strain evidence="1 2">2AN</strain>
    </source>
</reference>
<sequence length="62" mass="6748">MFDIEGRQPFFGIHLERILVSPASGRLHREHLTAAFKVENLQQIPVIARGIGGLDGSVPAAL</sequence>